<proteinExistence type="predicted"/>
<dbReference type="AlphaFoldDB" id="E0V9W3"/>
<reference evidence="1" key="1">
    <citation type="submission" date="2007-04" db="EMBL/GenBank/DDBJ databases">
        <title>Annotation of Pediculus humanus corporis strain USDA.</title>
        <authorList>
            <person name="Kirkness E."/>
            <person name="Hannick L."/>
            <person name="Hass B."/>
            <person name="Bruggner R."/>
            <person name="Lawson D."/>
            <person name="Bidwell S."/>
            <person name="Joardar V."/>
            <person name="Caler E."/>
            <person name="Walenz B."/>
            <person name="Inman J."/>
            <person name="Schobel S."/>
            <person name="Galinsky K."/>
            <person name="Amedeo P."/>
            <person name="Strausberg R."/>
        </authorList>
    </citation>
    <scope>NUCLEOTIDE SEQUENCE</scope>
    <source>
        <strain evidence="1">USDA</strain>
    </source>
</reference>
<dbReference type="InParanoid" id="E0V9W3"/>
<evidence type="ECO:0000313" key="2">
    <source>
        <dbReference type="EnsemblMetazoa" id="PHUM023050-PA"/>
    </source>
</evidence>
<gene>
    <name evidence="2" type="primary">8233870</name>
    <name evidence="1" type="ORF">Phum_PHUM023050</name>
</gene>
<dbReference type="GeneID" id="8233870"/>
<dbReference type="VEuPathDB" id="VectorBase:PHUM023050"/>
<dbReference type="HOGENOM" id="CLU_2111778_0_0_1"/>
<evidence type="ECO:0000313" key="1">
    <source>
        <dbReference type="EMBL" id="EEB10169.1"/>
    </source>
</evidence>
<reference evidence="1" key="2">
    <citation type="submission" date="2007-04" db="EMBL/GenBank/DDBJ databases">
        <title>The genome of the human body louse.</title>
        <authorList>
            <consortium name="The Human Body Louse Genome Consortium"/>
            <person name="Kirkness E."/>
            <person name="Walenz B."/>
            <person name="Hass B."/>
            <person name="Bruggner R."/>
            <person name="Strausberg R."/>
        </authorList>
    </citation>
    <scope>NUCLEOTIDE SEQUENCE</scope>
    <source>
        <strain evidence="1">USDA</strain>
    </source>
</reference>
<dbReference type="Proteomes" id="UP000009046">
    <property type="component" value="Unassembled WGS sequence"/>
</dbReference>
<dbReference type="CTD" id="8233870"/>
<protein>
    <submittedName>
        <fullName evidence="1 2">Uncharacterized protein</fullName>
    </submittedName>
</protein>
<dbReference type="RefSeq" id="XP_002422907.1">
    <property type="nucleotide sequence ID" value="XM_002422862.1"/>
</dbReference>
<dbReference type="KEGG" id="phu:Phum_PHUM023050"/>
<reference evidence="2" key="3">
    <citation type="submission" date="2021-02" db="UniProtKB">
        <authorList>
            <consortium name="EnsemblMetazoa"/>
        </authorList>
    </citation>
    <scope>IDENTIFICATION</scope>
    <source>
        <strain evidence="2">USDA</strain>
    </source>
</reference>
<dbReference type="EMBL" id="AAZO01000275">
    <property type="status" value="NOT_ANNOTATED_CDS"/>
    <property type="molecule type" value="Genomic_DNA"/>
</dbReference>
<sequence>MDPNIPETGEQQMKSLYPDQETCCVKICGSLKDGLCINEKKGSKKCKNENLISYEEALDQSAECGASDLLGSRVPTMECTASEPYNSPHKLGSGAQKYSYDTTSIIIIIIILILI</sequence>
<evidence type="ECO:0000313" key="3">
    <source>
        <dbReference type="Proteomes" id="UP000009046"/>
    </source>
</evidence>
<accession>E0V9W3</accession>
<organism>
    <name type="scientific">Pediculus humanus subsp. corporis</name>
    <name type="common">Body louse</name>
    <dbReference type="NCBI Taxonomy" id="121224"/>
    <lineage>
        <taxon>Eukaryota</taxon>
        <taxon>Metazoa</taxon>
        <taxon>Ecdysozoa</taxon>
        <taxon>Arthropoda</taxon>
        <taxon>Hexapoda</taxon>
        <taxon>Insecta</taxon>
        <taxon>Pterygota</taxon>
        <taxon>Neoptera</taxon>
        <taxon>Paraneoptera</taxon>
        <taxon>Psocodea</taxon>
        <taxon>Troctomorpha</taxon>
        <taxon>Phthiraptera</taxon>
        <taxon>Anoplura</taxon>
        <taxon>Pediculidae</taxon>
        <taxon>Pediculus</taxon>
    </lineage>
</organism>
<dbReference type="EnsemblMetazoa" id="PHUM023050-RA">
    <property type="protein sequence ID" value="PHUM023050-PA"/>
    <property type="gene ID" value="PHUM023050"/>
</dbReference>
<keyword evidence="3" id="KW-1185">Reference proteome</keyword>
<dbReference type="OrthoDB" id="10047996at2759"/>
<dbReference type="EMBL" id="DS234999">
    <property type="protein sequence ID" value="EEB10169.1"/>
    <property type="molecule type" value="Genomic_DNA"/>
</dbReference>
<name>E0V9W3_PEDHC</name>